<dbReference type="Gene3D" id="3.10.330.10">
    <property type="match status" value="1"/>
</dbReference>
<dbReference type="InterPro" id="IPR029067">
    <property type="entry name" value="CDC48_domain_2-like_sf"/>
</dbReference>
<keyword evidence="1" id="KW-0547">Nucleotide-binding</keyword>
<dbReference type="InterPro" id="IPR058960">
    <property type="entry name" value="Ctg-1-like_C"/>
</dbReference>
<dbReference type="SUPFAM" id="SSF54585">
    <property type="entry name" value="Cdc48 domain 2-like"/>
    <property type="match status" value="1"/>
</dbReference>
<dbReference type="Pfam" id="PF00650">
    <property type="entry name" value="CRAL_TRIO"/>
    <property type="match status" value="1"/>
</dbReference>
<keyword evidence="2" id="KW-0067">ATP-binding</keyword>
<dbReference type="InterPro" id="IPR053302">
    <property type="entry name" value="CRAL-TRIO_domain"/>
</dbReference>
<dbReference type="GO" id="GO:0007031">
    <property type="term" value="P:peroxisome organization"/>
    <property type="evidence" value="ECO:0007669"/>
    <property type="project" value="InterPro"/>
</dbReference>
<evidence type="ECO:0000256" key="1">
    <source>
        <dbReference type="ARBA" id="ARBA00022741"/>
    </source>
</evidence>
<organism evidence="4 5">
    <name type="scientific">Ancylostoma duodenale</name>
    <dbReference type="NCBI Taxonomy" id="51022"/>
    <lineage>
        <taxon>Eukaryota</taxon>
        <taxon>Metazoa</taxon>
        <taxon>Ecdysozoa</taxon>
        <taxon>Nematoda</taxon>
        <taxon>Chromadorea</taxon>
        <taxon>Rhabditida</taxon>
        <taxon>Rhabditina</taxon>
        <taxon>Rhabditomorpha</taxon>
        <taxon>Strongyloidea</taxon>
        <taxon>Ancylostomatidae</taxon>
        <taxon>Ancylostomatinae</taxon>
        <taxon>Ancylostoma</taxon>
    </lineage>
</organism>
<dbReference type="AlphaFoldDB" id="A0A0C2E280"/>
<dbReference type="PROSITE" id="PS50191">
    <property type="entry name" value="CRAL_TRIO"/>
    <property type="match status" value="1"/>
</dbReference>
<dbReference type="Proteomes" id="UP000054047">
    <property type="component" value="Unassembled WGS sequence"/>
</dbReference>
<dbReference type="InterPro" id="IPR001251">
    <property type="entry name" value="CRAL-TRIO_dom"/>
</dbReference>
<dbReference type="InterPro" id="IPR036598">
    <property type="entry name" value="GOLD_dom_sf"/>
</dbReference>
<dbReference type="SMART" id="SM00516">
    <property type="entry name" value="SEC14"/>
    <property type="match status" value="1"/>
</dbReference>
<dbReference type="InterPro" id="IPR036865">
    <property type="entry name" value="CRAL-TRIO_dom_sf"/>
</dbReference>
<evidence type="ECO:0000256" key="2">
    <source>
        <dbReference type="ARBA" id="ARBA00022840"/>
    </source>
</evidence>
<reference evidence="4 5" key="1">
    <citation type="submission" date="2013-12" db="EMBL/GenBank/DDBJ databases">
        <title>Draft genome of the parsitic nematode Ancylostoma duodenale.</title>
        <authorList>
            <person name="Mitreva M."/>
        </authorList>
    </citation>
    <scope>NUCLEOTIDE SEQUENCE [LARGE SCALE GENOMIC DNA]</scope>
    <source>
        <strain evidence="4 5">Zhejiang</strain>
    </source>
</reference>
<dbReference type="PANTHER" id="PTHR47159:SF6">
    <property type="entry name" value="CRAL-TRIO DOMAIN-CONTAINING PROTEIN"/>
    <property type="match status" value="1"/>
</dbReference>
<dbReference type="GO" id="GO:0005524">
    <property type="term" value="F:ATP binding"/>
    <property type="evidence" value="ECO:0007669"/>
    <property type="project" value="UniProtKB-KW"/>
</dbReference>
<accession>A0A0C2E280</accession>
<feature type="domain" description="CRAL-TRIO" evidence="3">
    <location>
        <begin position="158"/>
        <end position="350"/>
    </location>
</feature>
<protein>
    <recommendedName>
        <fullName evidence="3">CRAL-TRIO domain-containing protein</fullName>
    </recommendedName>
</protein>
<dbReference type="CDD" id="cd00170">
    <property type="entry name" value="SEC14"/>
    <property type="match status" value="1"/>
</dbReference>
<dbReference type="InterPro" id="IPR015342">
    <property type="entry name" value="PEX1-N_C-lobe"/>
</dbReference>
<evidence type="ECO:0000313" key="5">
    <source>
        <dbReference type="Proteomes" id="UP000054047"/>
    </source>
</evidence>
<dbReference type="Pfam" id="PF25883">
    <property type="entry name" value="F28H7_8_C"/>
    <property type="match status" value="1"/>
</dbReference>
<dbReference type="GO" id="GO:0005777">
    <property type="term" value="C:peroxisome"/>
    <property type="evidence" value="ECO:0007669"/>
    <property type="project" value="InterPro"/>
</dbReference>
<evidence type="ECO:0000313" key="4">
    <source>
        <dbReference type="EMBL" id="KIH69532.1"/>
    </source>
</evidence>
<dbReference type="SUPFAM" id="SSF52087">
    <property type="entry name" value="CRAL/TRIO domain"/>
    <property type="match status" value="1"/>
</dbReference>
<dbReference type="SUPFAM" id="SSF101576">
    <property type="entry name" value="Supernatant protein factor (SPF), C-terminal domain"/>
    <property type="match status" value="1"/>
</dbReference>
<sequence>MGSTSYPVFLLFHDLPNCFTYAKTLSIRSDDAVLSSKGLSNTFLGNFCVRSCEDPQKEFYVQMFGSFPFTHIFVNRAFAELAGLRSNEEVLIEAVTTVTCASISIVPVSQHDYEIFDKSSGQVENVFLQQIRIVFPGMRFPLWISPSDNQPVRSFDDNPLFQKKLMPKGEVLDAHDSKNRLLWYIEYATIAVEVWLDLCSESIANVLQSSLVCKYQFWQFEYMLRRVMEQITGNALQERKTGRLSSIRHVIDMTGYEINPFTMVFVTNGTLAYYSQLFHYENYPELVTPIEIVNIAKWIHLPYKIAKAMMPAGFSDKFRLHDSNFLEALMEDIDLECIPTTLGGKNESIACLGASKPSQSEHWTADEEVLNHLESFHIPARHNRHITMEIHEPNTLSWYFRTDGDIFFGVFFEETGASKKEKELDLNSMEMVYPWLKLSAKLVHENDSITCERNGRYHIVFCNKHSWLSRRKIDICMQVTDVNGNSKQLHSNGLLSHAPAQVKHLVRQND</sequence>
<gene>
    <name evidence="4" type="ORF">ANCDUO_00116</name>
</gene>
<keyword evidence="5" id="KW-1185">Reference proteome</keyword>
<dbReference type="Pfam" id="PF09262">
    <property type="entry name" value="PEX-1N"/>
    <property type="match status" value="1"/>
</dbReference>
<dbReference type="Gene3D" id="3.40.525.10">
    <property type="entry name" value="CRAL-TRIO lipid binding domain"/>
    <property type="match status" value="1"/>
</dbReference>
<dbReference type="EMBL" id="KN726142">
    <property type="protein sequence ID" value="KIH69532.1"/>
    <property type="molecule type" value="Genomic_DNA"/>
</dbReference>
<name>A0A0C2E280_9BILA</name>
<dbReference type="Gene3D" id="2.60.120.680">
    <property type="entry name" value="GOLD domain"/>
    <property type="match status" value="1"/>
</dbReference>
<evidence type="ECO:0000259" key="3">
    <source>
        <dbReference type="PROSITE" id="PS50191"/>
    </source>
</evidence>
<proteinExistence type="predicted"/>
<dbReference type="OrthoDB" id="3881at2759"/>
<dbReference type="PANTHER" id="PTHR47159">
    <property type="entry name" value="PROTEIN CBG07705-RELATED"/>
    <property type="match status" value="1"/>
</dbReference>